<dbReference type="Proteomes" id="UP000523682">
    <property type="component" value="Unassembled WGS sequence"/>
</dbReference>
<keyword evidence="2" id="KW-1185">Reference proteome</keyword>
<reference evidence="1 2" key="1">
    <citation type="submission" date="2020-07" db="EMBL/GenBank/DDBJ databases">
        <title>Draft genome and description of Corynebacterium haemomassiliense strain Marseile-Q3615 sp. nov.</title>
        <authorList>
            <person name="Boxberger M."/>
            <person name="La Scola B."/>
        </authorList>
    </citation>
    <scope>NUCLEOTIDE SEQUENCE [LARGE SCALE GENOMIC DNA]</scope>
    <source>
        <strain evidence="1 2">Marseille-Q3615</strain>
    </source>
</reference>
<name>A0A7W2E9G7_9CORY</name>
<evidence type="ECO:0000313" key="2">
    <source>
        <dbReference type="Proteomes" id="UP000523682"/>
    </source>
</evidence>
<organism evidence="1 2">
    <name type="scientific">Corynebacterium haemomassiliense</name>
    <dbReference type="NCBI Taxonomy" id="2754726"/>
    <lineage>
        <taxon>Bacteria</taxon>
        <taxon>Bacillati</taxon>
        <taxon>Actinomycetota</taxon>
        <taxon>Actinomycetes</taxon>
        <taxon>Mycobacteriales</taxon>
        <taxon>Corynebacteriaceae</taxon>
        <taxon>Corynebacterium</taxon>
    </lineage>
</organism>
<dbReference type="EMBL" id="JACDTZ010000001">
    <property type="protein sequence ID" value="MBA5243611.1"/>
    <property type="molecule type" value="Genomic_DNA"/>
</dbReference>
<accession>A0A7W2E9G7</accession>
<proteinExistence type="predicted"/>
<evidence type="ECO:0000313" key="1">
    <source>
        <dbReference type="EMBL" id="MBA5243611.1"/>
    </source>
</evidence>
<sequence>MRGSRTNSKRSELTILSGPQEAYLLEPGGVTEDVSLTSSALLYSDHVHLYSMTAGELQWYANATRLPPVELAEFILWTERNNREMTLDETGVAKRDWLRNFVNASKNGNRKQRREAERHHKFIREDAHRLLKQQEKMWKDHGGDQLEQAVSAGALTIHSDWATDVITRPDEVDVDKMLGVVQGQLVATGGAIMFDSLMGNLVSAAERERFLPIANRQQVGIRRTKTGTAMISFLPAFPNASIENVLDARKIIRAPLEEYRLAVVELEAMLHPRCGSDVDDEALDDLWHDYVEPRVSTVIEALDDTSLSGAWRATKSGLLRGSIPGVTFVATQTGDYVPGVQPEDVERVVNLAVKAGLPDLSNPLAAAVTASVAAITGAYAGWKNASKSRHEMVQNNQLVYLADTQRALAKRTR</sequence>
<protein>
    <submittedName>
        <fullName evidence="1">Uncharacterized protein</fullName>
    </submittedName>
</protein>
<dbReference type="RefSeq" id="WP_181888339.1">
    <property type="nucleotide sequence ID" value="NZ_CP170998.1"/>
</dbReference>
<gene>
    <name evidence="1" type="ORF">H0193_02050</name>
</gene>
<comment type="caution">
    <text evidence="1">The sequence shown here is derived from an EMBL/GenBank/DDBJ whole genome shotgun (WGS) entry which is preliminary data.</text>
</comment>
<dbReference type="AlphaFoldDB" id="A0A7W2E9G7"/>